<dbReference type="AlphaFoldDB" id="A0AAD6RZ67"/>
<evidence type="ECO:0000313" key="2">
    <source>
        <dbReference type="Proteomes" id="UP001218188"/>
    </source>
</evidence>
<proteinExistence type="predicted"/>
<name>A0AAD6RZ67_9AGAR</name>
<accession>A0AAD6RZ67</accession>
<organism evidence="1 2">
    <name type="scientific">Mycena alexandri</name>
    <dbReference type="NCBI Taxonomy" id="1745969"/>
    <lineage>
        <taxon>Eukaryota</taxon>
        <taxon>Fungi</taxon>
        <taxon>Dikarya</taxon>
        <taxon>Basidiomycota</taxon>
        <taxon>Agaricomycotina</taxon>
        <taxon>Agaricomycetes</taxon>
        <taxon>Agaricomycetidae</taxon>
        <taxon>Agaricales</taxon>
        <taxon>Marasmiineae</taxon>
        <taxon>Mycenaceae</taxon>
        <taxon>Mycena</taxon>
    </lineage>
</organism>
<keyword evidence="2" id="KW-1185">Reference proteome</keyword>
<evidence type="ECO:0000313" key="1">
    <source>
        <dbReference type="EMBL" id="KAJ7018015.1"/>
    </source>
</evidence>
<sequence>MDTEVPGQDLGCEEARRARMIERRMIMSHLAEGHAFAAYFKSNLPYCTEEDAFKLIKYYKVFLTLTDRLREFGEELRTTAVQLLPNESPPALLNALLLKFAAAPAKLGLKTFLVADHLMGRLQMTSPDFLALDKHAWSPLPLCKVCSSCAAIQEEPKALTVGPSTVPSVSVPPAKCRARLQRPRANAAVAALHQDRLRMESDLRAATLYKQALRREVLTSEEYQDYVESSRWHHVVAAKDAKAAAWKHAFAVARQQGVSVSGAPAAVLRKKRRVGESDAECAARFTQRLKEAKLNLEFKAAQRGWHYGSARPTSLQGANAKQHEYCQAWESWLYGLSAASRHPSLALAYRRRCRAVLLFIGSERRCTKAIKDIKA</sequence>
<dbReference type="Proteomes" id="UP001218188">
    <property type="component" value="Unassembled WGS sequence"/>
</dbReference>
<comment type="caution">
    <text evidence="1">The sequence shown here is derived from an EMBL/GenBank/DDBJ whole genome shotgun (WGS) entry which is preliminary data.</text>
</comment>
<dbReference type="EMBL" id="JARJCM010000366">
    <property type="protein sequence ID" value="KAJ7018015.1"/>
    <property type="molecule type" value="Genomic_DNA"/>
</dbReference>
<reference evidence="1" key="1">
    <citation type="submission" date="2023-03" db="EMBL/GenBank/DDBJ databases">
        <title>Massive genome expansion in bonnet fungi (Mycena s.s.) driven by repeated elements and novel gene families across ecological guilds.</title>
        <authorList>
            <consortium name="Lawrence Berkeley National Laboratory"/>
            <person name="Harder C.B."/>
            <person name="Miyauchi S."/>
            <person name="Viragh M."/>
            <person name="Kuo A."/>
            <person name="Thoen E."/>
            <person name="Andreopoulos B."/>
            <person name="Lu D."/>
            <person name="Skrede I."/>
            <person name="Drula E."/>
            <person name="Henrissat B."/>
            <person name="Morin E."/>
            <person name="Kohler A."/>
            <person name="Barry K."/>
            <person name="LaButti K."/>
            <person name="Morin E."/>
            <person name="Salamov A."/>
            <person name="Lipzen A."/>
            <person name="Mereny Z."/>
            <person name="Hegedus B."/>
            <person name="Baldrian P."/>
            <person name="Stursova M."/>
            <person name="Weitz H."/>
            <person name="Taylor A."/>
            <person name="Grigoriev I.V."/>
            <person name="Nagy L.G."/>
            <person name="Martin F."/>
            <person name="Kauserud H."/>
        </authorList>
    </citation>
    <scope>NUCLEOTIDE SEQUENCE</scope>
    <source>
        <strain evidence="1">CBHHK200</strain>
    </source>
</reference>
<gene>
    <name evidence="1" type="ORF">C8F04DRAFT_1199618</name>
</gene>
<protein>
    <submittedName>
        <fullName evidence="1">Uncharacterized protein</fullName>
    </submittedName>
</protein>